<dbReference type="PANTHER" id="PTHR43283">
    <property type="entry name" value="BETA-LACTAMASE-RELATED"/>
    <property type="match status" value="1"/>
</dbReference>
<organism evidence="2 3">
    <name type="scientific">Cohaesibacter gelatinilyticus</name>
    <dbReference type="NCBI Taxonomy" id="372072"/>
    <lineage>
        <taxon>Bacteria</taxon>
        <taxon>Pseudomonadati</taxon>
        <taxon>Pseudomonadota</taxon>
        <taxon>Alphaproteobacteria</taxon>
        <taxon>Hyphomicrobiales</taxon>
        <taxon>Cohaesibacteraceae</taxon>
    </lineage>
</organism>
<dbReference type="InterPro" id="IPR001466">
    <property type="entry name" value="Beta-lactam-related"/>
</dbReference>
<dbReference type="EMBL" id="OBEL01000001">
    <property type="protein sequence ID" value="SNZ06353.1"/>
    <property type="molecule type" value="Genomic_DNA"/>
</dbReference>
<keyword evidence="3" id="KW-1185">Reference proteome</keyword>
<dbReference type="InterPro" id="IPR050789">
    <property type="entry name" value="Diverse_Enzym_Activities"/>
</dbReference>
<proteinExistence type="predicted"/>
<reference evidence="2 3" key="1">
    <citation type="submission" date="2017-09" db="EMBL/GenBank/DDBJ databases">
        <authorList>
            <person name="Ehlers B."/>
            <person name="Leendertz F.H."/>
        </authorList>
    </citation>
    <scope>NUCLEOTIDE SEQUENCE [LARGE SCALE GENOMIC DNA]</scope>
    <source>
        <strain evidence="2 3">DSM 18289</strain>
    </source>
</reference>
<gene>
    <name evidence="2" type="ORF">SAMN06265368_0391</name>
</gene>
<protein>
    <submittedName>
        <fullName evidence="2">CubicO group peptidase, beta-lactamase class C family</fullName>
    </submittedName>
</protein>
<evidence type="ECO:0000259" key="1">
    <source>
        <dbReference type="Pfam" id="PF00144"/>
    </source>
</evidence>
<accession>A0A285NBQ6</accession>
<dbReference type="SUPFAM" id="SSF56601">
    <property type="entry name" value="beta-lactamase/transpeptidase-like"/>
    <property type="match status" value="1"/>
</dbReference>
<dbReference type="PANTHER" id="PTHR43283:SF7">
    <property type="entry name" value="BETA-LACTAMASE-RELATED DOMAIN-CONTAINING PROTEIN"/>
    <property type="match status" value="1"/>
</dbReference>
<feature type="domain" description="Beta-lactamase-related" evidence="1">
    <location>
        <begin position="58"/>
        <end position="344"/>
    </location>
</feature>
<dbReference type="InterPro" id="IPR012338">
    <property type="entry name" value="Beta-lactam/transpept-like"/>
</dbReference>
<dbReference type="Proteomes" id="UP000219439">
    <property type="component" value="Unassembled WGS sequence"/>
</dbReference>
<dbReference type="Pfam" id="PF00144">
    <property type="entry name" value="Beta-lactamase"/>
    <property type="match status" value="1"/>
</dbReference>
<dbReference type="AlphaFoldDB" id="A0A285NBQ6"/>
<evidence type="ECO:0000313" key="2">
    <source>
        <dbReference type="EMBL" id="SNZ06353.1"/>
    </source>
</evidence>
<sequence length="371" mass="41445">MICVLLRAHIFLVDKSMAILKNIGLTFVVCMLISSQTVWAIDHDLQKSIDDAKEAGKLQGLHQVIVYHKGKLIVDASYQGLDQRWGSPLGMREFDDGSLHDLRSVTKSITSLIYGIALAEGKVPDPSRSLYAAFPKYKDLGEEEGRSSISVDDTLSMRMGIEWDESLPYTDKRNSEIAMEFSKDRYHYVLSRPLQGKPGEKWVYNGGATALVGRLIAQGTGVTLDAYAKEKLFDPMGIDQFEWVRGADKEPSAASGLRLRAKDLAKIGLMINQGGKWQGKQIVPLDWIKTSLEPRTVTSSGLKYGYFWYLSPRGEPPYWAAGFGNGGQQLIINKGLDFVVVIYAGNYNQRDAWKMPRSLVENHLLPKLLPK</sequence>
<dbReference type="Gene3D" id="3.40.710.10">
    <property type="entry name" value="DD-peptidase/beta-lactamase superfamily"/>
    <property type="match status" value="1"/>
</dbReference>
<evidence type="ECO:0000313" key="3">
    <source>
        <dbReference type="Proteomes" id="UP000219439"/>
    </source>
</evidence>
<name>A0A285NBQ6_9HYPH</name>